<keyword evidence="12" id="KW-1185">Reference proteome</keyword>
<evidence type="ECO:0000313" key="13">
    <source>
        <dbReference type="RefSeq" id="XP_023931908.1"/>
    </source>
</evidence>
<evidence type="ECO:0000256" key="5">
    <source>
        <dbReference type="ARBA" id="ARBA00022912"/>
    </source>
</evidence>
<protein>
    <recommendedName>
        <fullName evidence="2">protein-tyrosine-phosphatase</fullName>
        <ecNumber evidence="2">3.1.3.48</ecNumber>
    </recommendedName>
</protein>
<dbReference type="InterPro" id="IPR029021">
    <property type="entry name" value="Prot-tyrosine_phosphatase-like"/>
</dbReference>
<dbReference type="OrthoDB" id="9979034at2759"/>
<dbReference type="FunFam" id="3.90.190.10:FF:000062">
    <property type="entry name" value="Receptor-type tyrosine-protein phosphatase kappa"/>
    <property type="match status" value="1"/>
</dbReference>
<evidence type="ECO:0000256" key="3">
    <source>
        <dbReference type="ARBA" id="ARBA00022729"/>
    </source>
</evidence>
<dbReference type="PROSITE" id="PS00383">
    <property type="entry name" value="TYR_PHOSPHATASE_1"/>
    <property type="match status" value="1"/>
</dbReference>
<dbReference type="Pfam" id="PF00102">
    <property type="entry name" value="Y_phosphatase"/>
    <property type="match status" value="2"/>
</dbReference>
<dbReference type="PROSITE" id="PS50055">
    <property type="entry name" value="TYR_PHOSPHATASE_PTP"/>
    <property type="match status" value="2"/>
</dbReference>
<keyword evidence="3" id="KW-0732">Signal</keyword>
<dbReference type="SMART" id="SM00194">
    <property type="entry name" value="PTPc"/>
    <property type="match status" value="2"/>
</dbReference>
<feature type="domain" description="Tyrosine specific protein phosphatases" evidence="10">
    <location>
        <begin position="744"/>
        <end position="819"/>
    </location>
</feature>
<reference evidence="13" key="1">
    <citation type="submission" date="2025-08" db="UniProtKB">
        <authorList>
            <consortium name="RefSeq"/>
        </authorList>
    </citation>
    <scope>IDENTIFICATION</scope>
    <source>
        <tissue evidence="13">Gonads</tissue>
    </source>
</reference>
<name>A0A2R2MNX9_LINAN</name>
<dbReference type="PANTHER" id="PTHR19134">
    <property type="entry name" value="RECEPTOR-TYPE TYROSINE-PROTEIN PHOSPHATASE"/>
    <property type="match status" value="1"/>
</dbReference>
<evidence type="ECO:0000256" key="7">
    <source>
        <dbReference type="ARBA" id="ARBA00051722"/>
    </source>
</evidence>
<dbReference type="Gene3D" id="3.90.190.10">
    <property type="entry name" value="Protein tyrosine phosphatase superfamily"/>
    <property type="match status" value="2"/>
</dbReference>
<dbReference type="SUPFAM" id="SSF52799">
    <property type="entry name" value="(Phosphotyrosine protein) phosphatases II"/>
    <property type="match status" value="2"/>
</dbReference>
<evidence type="ECO:0000313" key="12">
    <source>
        <dbReference type="Proteomes" id="UP000085678"/>
    </source>
</evidence>
<comment type="subcellular location">
    <subcellularLocation>
        <location evidence="1">Membrane</location>
        <topology evidence="1">Single-pass membrane protein</topology>
    </subcellularLocation>
</comment>
<keyword evidence="6 8" id="KW-0472">Membrane</keyword>
<dbReference type="KEGG" id="lak:106164705"/>
<keyword evidence="5" id="KW-0904">Protein phosphatase</keyword>
<evidence type="ECO:0000256" key="4">
    <source>
        <dbReference type="ARBA" id="ARBA00022801"/>
    </source>
</evidence>
<dbReference type="InterPro" id="IPR016130">
    <property type="entry name" value="Tyr_Pase_AS"/>
</dbReference>
<dbReference type="GO" id="GO:0004725">
    <property type="term" value="F:protein tyrosine phosphatase activity"/>
    <property type="evidence" value="ECO:0007669"/>
    <property type="project" value="UniProtKB-EC"/>
</dbReference>
<feature type="domain" description="Tyrosine-protein phosphatase" evidence="9">
    <location>
        <begin position="278"/>
        <end position="535"/>
    </location>
</feature>
<keyword evidence="8" id="KW-0812">Transmembrane</keyword>
<dbReference type="InterPro" id="IPR003595">
    <property type="entry name" value="Tyr_Pase_cat"/>
</dbReference>
<dbReference type="AlphaFoldDB" id="A0A2R2MNX9"/>
<dbReference type="SUPFAM" id="SSF49265">
    <property type="entry name" value="Fibronectin type III"/>
    <property type="match status" value="1"/>
</dbReference>
<dbReference type="InterPro" id="IPR036116">
    <property type="entry name" value="FN3_sf"/>
</dbReference>
<dbReference type="FunFam" id="3.90.190.10:FF:000102">
    <property type="entry name" value="Receptor-type tyrosine-protein phosphatase"/>
    <property type="match status" value="1"/>
</dbReference>
<evidence type="ECO:0000259" key="9">
    <source>
        <dbReference type="PROSITE" id="PS50055"/>
    </source>
</evidence>
<feature type="domain" description="Fibronectin type-III" evidence="11">
    <location>
        <begin position="77"/>
        <end position="170"/>
    </location>
</feature>
<dbReference type="RefSeq" id="XP_023931908.1">
    <property type="nucleotide sequence ID" value="XM_024076140.1"/>
</dbReference>
<evidence type="ECO:0000256" key="2">
    <source>
        <dbReference type="ARBA" id="ARBA00013064"/>
    </source>
</evidence>
<dbReference type="CDD" id="cd00063">
    <property type="entry name" value="FN3"/>
    <property type="match status" value="1"/>
</dbReference>
<feature type="transmembrane region" description="Helical" evidence="8">
    <location>
        <begin position="185"/>
        <end position="206"/>
    </location>
</feature>
<dbReference type="InterPro" id="IPR013783">
    <property type="entry name" value="Ig-like_fold"/>
</dbReference>
<dbReference type="InParanoid" id="A0A2R2MNX9"/>
<keyword evidence="4" id="KW-0378">Hydrolase</keyword>
<dbReference type="InterPro" id="IPR000387">
    <property type="entry name" value="Tyr_Pase_dom"/>
</dbReference>
<evidence type="ECO:0000256" key="6">
    <source>
        <dbReference type="ARBA" id="ARBA00023136"/>
    </source>
</evidence>
<organism evidence="12 13">
    <name type="scientific">Lingula anatina</name>
    <name type="common">Brachiopod</name>
    <name type="synonym">Lingula unguis</name>
    <dbReference type="NCBI Taxonomy" id="7574"/>
    <lineage>
        <taxon>Eukaryota</taxon>
        <taxon>Metazoa</taxon>
        <taxon>Spiralia</taxon>
        <taxon>Lophotrochozoa</taxon>
        <taxon>Brachiopoda</taxon>
        <taxon>Linguliformea</taxon>
        <taxon>Lingulata</taxon>
        <taxon>Lingulida</taxon>
        <taxon>Linguloidea</taxon>
        <taxon>Lingulidae</taxon>
        <taxon>Lingula</taxon>
    </lineage>
</organism>
<dbReference type="EC" id="3.1.3.48" evidence="2"/>
<evidence type="ECO:0000259" key="11">
    <source>
        <dbReference type="PROSITE" id="PS50853"/>
    </source>
</evidence>
<dbReference type="GO" id="GO:0016020">
    <property type="term" value="C:membrane"/>
    <property type="evidence" value="ECO:0007669"/>
    <property type="project" value="UniProtKB-SubCell"/>
</dbReference>
<dbReference type="InterPro" id="IPR003961">
    <property type="entry name" value="FN3_dom"/>
</dbReference>
<dbReference type="InterPro" id="IPR000242">
    <property type="entry name" value="PTP_cat"/>
</dbReference>
<comment type="catalytic activity">
    <reaction evidence="7">
        <text>O-phospho-L-tyrosyl-[protein] + H2O = L-tyrosyl-[protein] + phosphate</text>
        <dbReference type="Rhea" id="RHEA:10684"/>
        <dbReference type="Rhea" id="RHEA-COMP:10136"/>
        <dbReference type="Rhea" id="RHEA-COMP:20101"/>
        <dbReference type="ChEBI" id="CHEBI:15377"/>
        <dbReference type="ChEBI" id="CHEBI:43474"/>
        <dbReference type="ChEBI" id="CHEBI:46858"/>
        <dbReference type="ChEBI" id="CHEBI:61978"/>
        <dbReference type="EC" id="3.1.3.48"/>
    </reaction>
</comment>
<sequence>MNQAIHRCDGFEKLTVRYEGEFNNDTTDVLHVKETQLITITNLTTYSKYTIYLTAVNNLHLEGPPVTVTHKTPEGVPPKMAVPEVASTGDSFIELTWSVPSPPGGVIVSYEISYTQQSSLWDETVADADSSSTIIGNLQINTTYMIRIRASTAVGYGEYSDPIQETTQPKRESSAHVTGINGGGVAGGVLGVLVLVAVVLAVVVIYKRSRRPDESDRVNVFSEMQGGQDELVHVDGLQTESVCEDTEDEHLYGNIDQNTKIPVDDIFEVMKWKSRDVLKAEYQKFPTTFICPCEAGQIRENRLKNRFQNIMPYDHSRVVLDLLSGDPNSDYINANFIDGYKRPRAFIAAQGPKSNTAKDFWRMIWQVNSPQIVMVTKTVEMGKQKCEQYWADEGVKQFGEIEVTMQDEVHGQDYFVRNLKYCKVGELEVRTVKQFHFTGWPDHGVPIDSTALIKFREEVKKYQNQVHDQGPIIVHCSAGVGRTGTFIALDYLFDQSHAEGKIDIYQLIQGMRASRPKMVQTTEQYYFIHDVMLEELHCGLTSIPVQDFATRLRKLRQRNKSGLTKMEEEFEILNLMLPEIEESSIKTALEPINIEKNRMRNIVAGNHCRPYLVSHAKESTDYINAVFIDGYERRDAYIVTQMPLPDTIVDFWSMLYDQQCATIVMLNEANEDSKKNAVYWPTEEMTSHEHFTVEVISIRQIGESITIRELKLVNSKRHSDPSRTVCQFQFHDWMTSESVPPSPRAFLELFDAVQQWQKKSGNTSITVHCMNGAHQSGLFCAVARILDKLKVEQEVDVFHAVKAVRQNRPHLVDSKEQYFFCYEVVEEYAHRFDTYTNFQM</sequence>
<proteinExistence type="predicted"/>
<gene>
    <name evidence="13" type="primary">LOC106164705</name>
</gene>
<dbReference type="Pfam" id="PF00041">
    <property type="entry name" value="fn3"/>
    <property type="match status" value="1"/>
</dbReference>
<keyword evidence="8" id="KW-1133">Transmembrane helix</keyword>
<evidence type="ECO:0000256" key="8">
    <source>
        <dbReference type="SAM" id="Phobius"/>
    </source>
</evidence>
<dbReference type="PRINTS" id="PR00700">
    <property type="entry name" value="PRTYPHPHTASE"/>
</dbReference>
<evidence type="ECO:0000259" key="10">
    <source>
        <dbReference type="PROSITE" id="PS50056"/>
    </source>
</evidence>
<dbReference type="Proteomes" id="UP000085678">
    <property type="component" value="Unplaced"/>
</dbReference>
<feature type="domain" description="Tyrosine specific protein phosphatases" evidence="10">
    <location>
        <begin position="453"/>
        <end position="526"/>
    </location>
</feature>
<dbReference type="PROSITE" id="PS50056">
    <property type="entry name" value="TYR_PHOSPHATASE_2"/>
    <property type="match status" value="2"/>
</dbReference>
<dbReference type="PANTHER" id="PTHR19134:SF449">
    <property type="entry name" value="TYROSINE-PROTEIN PHOSPHATASE 1"/>
    <property type="match status" value="1"/>
</dbReference>
<dbReference type="PROSITE" id="PS50853">
    <property type="entry name" value="FN3"/>
    <property type="match status" value="1"/>
</dbReference>
<dbReference type="SMART" id="SM00404">
    <property type="entry name" value="PTPc_motif"/>
    <property type="match status" value="2"/>
</dbReference>
<evidence type="ECO:0000256" key="1">
    <source>
        <dbReference type="ARBA" id="ARBA00004167"/>
    </source>
</evidence>
<dbReference type="GeneID" id="106164705"/>
<feature type="domain" description="Tyrosine-protein phosphatase" evidence="9">
    <location>
        <begin position="566"/>
        <end position="828"/>
    </location>
</feature>
<dbReference type="Gene3D" id="2.60.40.10">
    <property type="entry name" value="Immunoglobulins"/>
    <property type="match status" value="1"/>
</dbReference>
<accession>A0A2R2MNX9</accession>
<dbReference type="STRING" id="7574.A0A2R2MNX9"/>
<dbReference type="SMART" id="SM00060">
    <property type="entry name" value="FN3"/>
    <property type="match status" value="1"/>
</dbReference>
<dbReference type="InterPro" id="IPR050348">
    <property type="entry name" value="Protein-Tyr_Phosphatase"/>
</dbReference>